<dbReference type="VEuPathDB" id="FungiDB:ASPVEDRAFT_47638"/>
<gene>
    <name evidence="1" type="ORF">ASPVEDRAFT_47638</name>
</gene>
<organism evidence="1 2">
    <name type="scientific">Aspergillus versicolor CBS 583.65</name>
    <dbReference type="NCBI Taxonomy" id="1036611"/>
    <lineage>
        <taxon>Eukaryota</taxon>
        <taxon>Fungi</taxon>
        <taxon>Dikarya</taxon>
        <taxon>Ascomycota</taxon>
        <taxon>Pezizomycotina</taxon>
        <taxon>Eurotiomycetes</taxon>
        <taxon>Eurotiomycetidae</taxon>
        <taxon>Eurotiales</taxon>
        <taxon>Aspergillaceae</taxon>
        <taxon>Aspergillus</taxon>
        <taxon>Aspergillus subgen. Nidulantes</taxon>
    </lineage>
</organism>
<evidence type="ECO:0000313" key="2">
    <source>
        <dbReference type="Proteomes" id="UP000184073"/>
    </source>
</evidence>
<evidence type="ECO:0000313" key="1">
    <source>
        <dbReference type="EMBL" id="OJJ08483.1"/>
    </source>
</evidence>
<dbReference type="GeneID" id="63729338"/>
<dbReference type="EMBL" id="KV878140">
    <property type="protein sequence ID" value="OJJ08483.1"/>
    <property type="molecule type" value="Genomic_DNA"/>
</dbReference>
<dbReference type="AlphaFoldDB" id="A0A1L9Q3X6"/>
<accession>A0A1L9Q3X6</accession>
<dbReference type="Proteomes" id="UP000184073">
    <property type="component" value="Unassembled WGS sequence"/>
</dbReference>
<reference evidence="2" key="1">
    <citation type="journal article" date="2017" name="Genome Biol.">
        <title>Comparative genomics reveals high biological diversity and specific adaptations in the industrially and medically important fungal genus Aspergillus.</title>
        <authorList>
            <person name="de Vries R.P."/>
            <person name="Riley R."/>
            <person name="Wiebenga A."/>
            <person name="Aguilar-Osorio G."/>
            <person name="Amillis S."/>
            <person name="Uchima C.A."/>
            <person name="Anderluh G."/>
            <person name="Asadollahi M."/>
            <person name="Askin M."/>
            <person name="Barry K."/>
            <person name="Battaglia E."/>
            <person name="Bayram O."/>
            <person name="Benocci T."/>
            <person name="Braus-Stromeyer S.A."/>
            <person name="Caldana C."/>
            <person name="Canovas D."/>
            <person name="Cerqueira G.C."/>
            <person name="Chen F."/>
            <person name="Chen W."/>
            <person name="Choi C."/>
            <person name="Clum A."/>
            <person name="Dos Santos R.A."/>
            <person name="Damasio A.R."/>
            <person name="Diallinas G."/>
            <person name="Emri T."/>
            <person name="Fekete E."/>
            <person name="Flipphi M."/>
            <person name="Freyberg S."/>
            <person name="Gallo A."/>
            <person name="Gournas C."/>
            <person name="Habgood R."/>
            <person name="Hainaut M."/>
            <person name="Harispe M.L."/>
            <person name="Henrissat B."/>
            <person name="Hilden K.S."/>
            <person name="Hope R."/>
            <person name="Hossain A."/>
            <person name="Karabika E."/>
            <person name="Karaffa L."/>
            <person name="Karanyi Z."/>
            <person name="Krasevec N."/>
            <person name="Kuo A."/>
            <person name="Kusch H."/>
            <person name="LaButti K."/>
            <person name="Lagendijk E.L."/>
            <person name="Lapidus A."/>
            <person name="Levasseur A."/>
            <person name="Lindquist E."/>
            <person name="Lipzen A."/>
            <person name="Logrieco A.F."/>
            <person name="MacCabe A."/>
            <person name="Maekelae M.R."/>
            <person name="Malavazi I."/>
            <person name="Melin P."/>
            <person name="Meyer V."/>
            <person name="Mielnichuk N."/>
            <person name="Miskei M."/>
            <person name="Molnar A.P."/>
            <person name="Mule G."/>
            <person name="Ngan C.Y."/>
            <person name="Orejas M."/>
            <person name="Orosz E."/>
            <person name="Ouedraogo J.P."/>
            <person name="Overkamp K.M."/>
            <person name="Park H.-S."/>
            <person name="Perrone G."/>
            <person name="Piumi F."/>
            <person name="Punt P.J."/>
            <person name="Ram A.F."/>
            <person name="Ramon A."/>
            <person name="Rauscher S."/>
            <person name="Record E."/>
            <person name="Riano-Pachon D.M."/>
            <person name="Robert V."/>
            <person name="Roehrig J."/>
            <person name="Ruller R."/>
            <person name="Salamov A."/>
            <person name="Salih N.S."/>
            <person name="Samson R.A."/>
            <person name="Sandor E."/>
            <person name="Sanguinetti M."/>
            <person name="Schuetze T."/>
            <person name="Sepcic K."/>
            <person name="Shelest E."/>
            <person name="Sherlock G."/>
            <person name="Sophianopoulou V."/>
            <person name="Squina F.M."/>
            <person name="Sun H."/>
            <person name="Susca A."/>
            <person name="Todd R.B."/>
            <person name="Tsang A."/>
            <person name="Unkles S.E."/>
            <person name="van de Wiele N."/>
            <person name="van Rossen-Uffink D."/>
            <person name="Oliveira J.V."/>
            <person name="Vesth T.C."/>
            <person name="Visser J."/>
            <person name="Yu J.-H."/>
            <person name="Zhou M."/>
            <person name="Andersen M.R."/>
            <person name="Archer D.B."/>
            <person name="Baker S.E."/>
            <person name="Benoit I."/>
            <person name="Brakhage A.A."/>
            <person name="Braus G.H."/>
            <person name="Fischer R."/>
            <person name="Frisvad J.C."/>
            <person name="Goldman G.H."/>
            <person name="Houbraken J."/>
            <person name="Oakley B."/>
            <person name="Pocsi I."/>
            <person name="Scazzocchio C."/>
            <person name="Seiboth B."/>
            <person name="vanKuyk P.A."/>
            <person name="Wortman J."/>
            <person name="Dyer P.S."/>
            <person name="Grigoriev I.V."/>
        </authorList>
    </citation>
    <scope>NUCLEOTIDE SEQUENCE [LARGE SCALE GENOMIC DNA]</scope>
    <source>
        <strain evidence="2">CBS 583.65</strain>
    </source>
</reference>
<keyword evidence="2" id="KW-1185">Reference proteome</keyword>
<dbReference type="RefSeq" id="XP_040674245.1">
    <property type="nucleotide sequence ID" value="XM_040813827.1"/>
</dbReference>
<dbReference type="SUPFAM" id="SSF111321">
    <property type="entry name" value="AF1104-like"/>
    <property type="match status" value="1"/>
</dbReference>
<protein>
    <recommendedName>
        <fullName evidence="3">Sugar phosphate phosphatase</fullName>
    </recommendedName>
</protein>
<dbReference type="OrthoDB" id="541375at2759"/>
<proteinExistence type="predicted"/>
<sequence>MWISFWPPFCCQLGSHPKFFFIRNRSYGLCLMSCPPISQICSWPDLVIFKGDPNYRKLTGDIWTFPISISKLGFPLATG</sequence>
<name>A0A1L9Q3X6_ASPVE</name>
<evidence type="ECO:0008006" key="3">
    <source>
        <dbReference type="Google" id="ProtNLM"/>
    </source>
</evidence>
<dbReference type="InterPro" id="IPR036075">
    <property type="entry name" value="ARMT-1-like_metal-bd_sf"/>
</dbReference>